<accession>A0ACB9YUD7</accession>
<organism evidence="1 2">
    <name type="scientific">Hypoxylon rubiginosum</name>
    <dbReference type="NCBI Taxonomy" id="110542"/>
    <lineage>
        <taxon>Eukaryota</taxon>
        <taxon>Fungi</taxon>
        <taxon>Dikarya</taxon>
        <taxon>Ascomycota</taxon>
        <taxon>Pezizomycotina</taxon>
        <taxon>Sordariomycetes</taxon>
        <taxon>Xylariomycetidae</taxon>
        <taxon>Xylariales</taxon>
        <taxon>Hypoxylaceae</taxon>
        <taxon>Hypoxylon</taxon>
    </lineage>
</organism>
<comment type="caution">
    <text evidence="1">The sequence shown here is derived from an EMBL/GenBank/DDBJ whole genome shotgun (WGS) entry which is preliminary data.</text>
</comment>
<dbReference type="Proteomes" id="UP001497700">
    <property type="component" value="Unassembled WGS sequence"/>
</dbReference>
<sequence>MLTQYDNDDSASMEPKSTQRNATSNLLFPNRTLRPQSSQLDISRLTTPLFQKGVGNKFDSPGFYEQLPYSPVSLRSGSSFSSQGSTVDSWELVSSEPSSPRTPKSKHELDDTPRLDLIPLSGEFPKRRCDSPDEYCKRIKLPPVKLPSVYCLLPATDNDEQNAAVRPSAKTHLQTPCASPVPNSNHVVLTKPASPPSDDPIIQWLNLRRQESGATKGALPQAEGLSLNINMDFHQPPVFYREKQPYTHQFRGCFRPRQQPSPPREVVKKTRAKSKNKVHCNIKYSLEEMDYIRFNKYERKLPWEENMMLFRKKFPMAEAQMNRETQGIQSIHYRNNSNVPLLVGNGRRLVFQPNGHVEGVNAKVRGQGENKPYFSLTYLYPERAMMYDWVPAEIKHIAAELANERSLQKEQARREAIRLKNWVEKTEPGTCACCVKSDRVRDTQKRAVPLPCKLERAML</sequence>
<evidence type="ECO:0000313" key="2">
    <source>
        <dbReference type="Proteomes" id="UP001497700"/>
    </source>
</evidence>
<keyword evidence="2" id="KW-1185">Reference proteome</keyword>
<reference evidence="1 2" key="1">
    <citation type="journal article" date="2022" name="New Phytol.">
        <title>Ecological generalism drives hyperdiversity of secondary metabolite gene clusters in xylarialean endophytes.</title>
        <authorList>
            <person name="Franco M.E.E."/>
            <person name="Wisecaver J.H."/>
            <person name="Arnold A.E."/>
            <person name="Ju Y.M."/>
            <person name="Slot J.C."/>
            <person name="Ahrendt S."/>
            <person name="Moore L.P."/>
            <person name="Eastman K.E."/>
            <person name="Scott K."/>
            <person name="Konkel Z."/>
            <person name="Mondo S.J."/>
            <person name="Kuo A."/>
            <person name="Hayes R.D."/>
            <person name="Haridas S."/>
            <person name="Andreopoulos B."/>
            <person name="Riley R."/>
            <person name="LaButti K."/>
            <person name="Pangilinan J."/>
            <person name="Lipzen A."/>
            <person name="Amirebrahimi M."/>
            <person name="Yan J."/>
            <person name="Adam C."/>
            <person name="Keymanesh K."/>
            <person name="Ng V."/>
            <person name="Louie K."/>
            <person name="Northen T."/>
            <person name="Drula E."/>
            <person name="Henrissat B."/>
            <person name="Hsieh H.M."/>
            <person name="Youens-Clark K."/>
            <person name="Lutzoni F."/>
            <person name="Miadlikowska J."/>
            <person name="Eastwood D.C."/>
            <person name="Hamelin R.C."/>
            <person name="Grigoriev I.V."/>
            <person name="U'Ren J.M."/>
        </authorList>
    </citation>
    <scope>NUCLEOTIDE SEQUENCE [LARGE SCALE GENOMIC DNA]</scope>
    <source>
        <strain evidence="1 2">CBS 119005</strain>
    </source>
</reference>
<gene>
    <name evidence="1" type="ORF">F4820DRAFT_390724</name>
</gene>
<proteinExistence type="predicted"/>
<protein>
    <submittedName>
        <fullName evidence="1">Uncharacterized protein</fullName>
    </submittedName>
</protein>
<name>A0ACB9YUD7_9PEZI</name>
<dbReference type="EMBL" id="MU393513">
    <property type="protein sequence ID" value="KAI4863046.1"/>
    <property type="molecule type" value="Genomic_DNA"/>
</dbReference>
<evidence type="ECO:0000313" key="1">
    <source>
        <dbReference type="EMBL" id="KAI4863046.1"/>
    </source>
</evidence>